<gene>
    <name evidence="1" type="ORF">MJB10_02860</name>
</gene>
<dbReference type="RefSeq" id="WP_314801580.1">
    <property type="nucleotide sequence ID" value="NZ_CP130319.1"/>
</dbReference>
<name>A0AA96RJ79_9BACL</name>
<dbReference type="EMBL" id="CP130319">
    <property type="protein sequence ID" value="WNR45108.1"/>
    <property type="molecule type" value="Genomic_DNA"/>
</dbReference>
<dbReference type="KEGG" id="proo:MJB10_02860"/>
<evidence type="ECO:0000313" key="2">
    <source>
        <dbReference type="Proteomes" id="UP001304650"/>
    </source>
</evidence>
<protein>
    <submittedName>
        <fullName evidence="1">Uncharacterized protein</fullName>
    </submittedName>
</protein>
<keyword evidence="2" id="KW-1185">Reference proteome</keyword>
<dbReference type="AlphaFoldDB" id="A0AA96RJ79"/>
<sequence length="42" mass="4777">MGVTARADIVREFGLTSEIIEKNVIRDNLVLNFKKVEEEDGK</sequence>
<proteinExistence type="predicted"/>
<reference evidence="1" key="1">
    <citation type="submission" date="2022-02" db="EMBL/GenBank/DDBJ databases">
        <title>Paenibacillus sp. MBLB1832 Whole Genome Shotgun Sequencing.</title>
        <authorList>
            <person name="Hwang C.Y."/>
            <person name="Cho E.-S."/>
            <person name="Seo M.-J."/>
        </authorList>
    </citation>
    <scope>NUCLEOTIDE SEQUENCE</scope>
    <source>
        <strain evidence="1">MBLB1832</strain>
    </source>
</reference>
<organism evidence="1 2">
    <name type="scientific">Paenibacillus roseopurpureus</name>
    <dbReference type="NCBI Taxonomy" id="2918901"/>
    <lineage>
        <taxon>Bacteria</taxon>
        <taxon>Bacillati</taxon>
        <taxon>Bacillota</taxon>
        <taxon>Bacilli</taxon>
        <taxon>Bacillales</taxon>
        <taxon>Paenibacillaceae</taxon>
        <taxon>Paenibacillus</taxon>
    </lineage>
</organism>
<evidence type="ECO:0000313" key="1">
    <source>
        <dbReference type="EMBL" id="WNR45108.1"/>
    </source>
</evidence>
<accession>A0AA96RJ79</accession>
<dbReference type="Proteomes" id="UP001304650">
    <property type="component" value="Chromosome"/>
</dbReference>